<proteinExistence type="predicted"/>
<feature type="transmembrane region" description="Helical" evidence="1">
    <location>
        <begin position="20"/>
        <end position="41"/>
    </location>
</feature>
<dbReference type="EMBL" id="KZ084097">
    <property type="protein sequence ID" value="OSD04403.1"/>
    <property type="molecule type" value="Genomic_DNA"/>
</dbReference>
<keyword evidence="1" id="KW-0472">Membrane</keyword>
<dbReference type="PANTHER" id="PTHR40465:SF1">
    <property type="entry name" value="DUF6534 DOMAIN-CONTAINING PROTEIN"/>
    <property type="match status" value="1"/>
</dbReference>
<dbReference type="OrthoDB" id="2757242at2759"/>
<keyword evidence="4" id="KW-1185">Reference proteome</keyword>
<feature type="transmembrane region" description="Helical" evidence="1">
    <location>
        <begin position="173"/>
        <end position="197"/>
    </location>
</feature>
<organism evidence="3 4">
    <name type="scientific">Trametes coccinea (strain BRFM310)</name>
    <name type="common">Pycnoporus coccineus</name>
    <dbReference type="NCBI Taxonomy" id="1353009"/>
    <lineage>
        <taxon>Eukaryota</taxon>
        <taxon>Fungi</taxon>
        <taxon>Dikarya</taxon>
        <taxon>Basidiomycota</taxon>
        <taxon>Agaricomycotina</taxon>
        <taxon>Agaricomycetes</taxon>
        <taxon>Polyporales</taxon>
        <taxon>Polyporaceae</taxon>
        <taxon>Trametes</taxon>
    </lineage>
</organism>
<feature type="transmembrane region" description="Helical" evidence="1">
    <location>
        <begin position="209"/>
        <end position="237"/>
    </location>
</feature>
<evidence type="ECO:0000313" key="3">
    <source>
        <dbReference type="EMBL" id="OSD04403.1"/>
    </source>
</evidence>
<feature type="transmembrane region" description="Helical" evidence="1">
    <location>
        <begin position="125"/>
        <end position="143"/>
    </location>
</feature>
<keyword evidence="1" id="KW-0812">Transmembrane</keyword>
<feature type="transmembrane region" description="Helical" evidence="1">
    <location>
        <begin position="243"/>
        <end position="264"/>
    </location>
</feature>
<dbReference type="AlphaFoldDB" id="A0A1Y2IUT0"/>
<feature type="transmembrane region" description="Helical" evidence="1">
    <location>
        <begin position="53"/>
        <end position="79"/>
    </location>
</feature>
<accession>A0A1Y2IUT0</accession>
<evidence type="ECO:0000259" key="2">
    <source>
        <dbReference type="Pfam" id="PF20152"/>
    </source>
</evidence>
<dbReference type="PANTHER" id="PTHR40465">
    <property type="entry name" value="CHROMOSOME 1, WHOLE GENOME SHOTGUN SEQUENCE"/>
    <property type="match status" value="1"/>
</dbReference>
<dbReference type="InterPro" id="IPR045339">
    <property type="entry name" value="DUF6534"/>
</dbReference>
<name>A0A1Y2IUT0_TRAC3</name>
<sequence length="306" mass="34160">MSAHDESANPSLDSTLGVELLGFGIALALYGITTAQTVAYIRRYGRPPFPPCMYMVLVLWLIDSVHITALSYSIAFYLVRRRGNPLVFLQPPWTLAVVIIISEINAIIVRFGYAYRIWRYSGRRPLVPCIIAISSIVILGMHVSDLSTLPIGLVFSSEEVHLRSWADGRRFQWTLYTAFSCQIAIDGLIAISMFLVLRQFRTGLKRLDLVITMIIMYAINTGFLTTIGVALSIIFFIVEPDSFIFIGIYFTLPKLYTCSFLGILNAEQRLIQHASSTGPGTTIPVLTSAWKGQKLKNSASYQMVVS</sequence>
<dbReference type="Pfam" id="PF20152">
    <property type="entry name" value="DUF6534"/>
    <property type="match status" value="1"/>
</dbReference>
<dbReference type="Proteomes" id="UP000193067">
    <property type="component" value="Unassembled WGS sequence"/>
</dbReference>
<dbReference type="STRING" id="1353009.A0A1Y2IUT0"/>
<keyword evidence="1" id="KW-1133">Transmembrane helix</keyword>
<evidence type="ECO:0000313" key="4">
    <source>
        <dbReference type="Proteomes" id="UP000193067"/>
    </source>
</evidence>
<feature type="transmembrane region" description="Helical" evidence="1">
    <location>
        <begin position="91"/>
        <end position="113"/>
    </location>
</feature>
<feature type="domain" description="DUF6534" evidence="2">
    <location>
        <begin position="183"/>
        <end position="267"/>
    </location>
</feature>
<reference evidence="3 4" key="1">
    <citation type="journal article" date="2015" name="Biotechnol. Biofuels">
        <title>Enhanced degradation of softwood versus hardwood by the white-rot fungus Pycnoporus coccineus.</title>
        <authorList>
            <person name="Couturier M."/>
            <person name="Navarro D."/>
            <person name="Chevret D."/>
            <person name="Henrissat B."/>
            <person name="Piumi F."/>
            <person name="Ruiz-Duenas F.J."/>
            <person name="Martinez A.T."/>
            <person name="Grigoriev I.V."/>
            <person name="Riley R."/>
            <person name="Lipzen A."/>
            <person name="Berrin J.G."/>
            <person name="Master E.R."/>
            <person name="Rosso M.N."/>
        </authorList>
    </citation>
    <scope>NUCLEOTIDE SEQUENCE [LARGE SCALE GENOMIC DNA]</scope>
    <source>
        <strain evidence="3 4">BRFM310</strain>
    </source>
</reference>
<protein>
    <recommendedName>
        <fullName evidence="2">DUF6534 domain-containing protein</fullName>
    </recommendedName>
</protein>
<evidence type="ECO:0000256" key="1">
    <source>
        <dbReference type="SAM" id="Phobius"/>
    </source>
</evidence>
<gene>
    <name evidence="3" type="ORF">PYCCODRAFT_1476423</name>
</gene>